<dbReference type="PANTHER" id="PTHR12406:SF41">
    <property type="entry name" value="BRUMMER, ISOFORM B-RELATED"/>
    <property type="match status" value="1"/>
</dbReference>
<dbReference type="InterPro" id="IPR002641">
    <property type="entry name" value="PNPLA_dom"/>
</dbReference>
<dbReference type="SUPFAM" id="SSF52151">
    <property type="entry name" value="FabD/lysophospholipase-like"/>
    <property type="match status" value="1"/>
</dbReference>
<reference evidence="7" key="2">
    <citation type="submission" date="2019-12" db="UniProtKB">
        <authorList>
            <consortium name="WormBaseParasite"/>
        </authorList>
    </citation>
    <scope>IDENTIFICATION</scope>
</reference>
<keyword evidence="4" id="KW-0442">Lipid degradation</keyword>
<reference evidence="6" key="1">
    <citation type="submission" date="2014-03" db="EMBL/GenBank/DDBJ databases">
        <title>The whipworm genome and dual-species transcriptomics of an intimate host-pathogen interaction.</title>
        <authorList>
            <person name="Foth B.J."/>
            <person name="Tsai I.J."/>
            <person name="Reid A.J."/>
            <person name="Bancroft A.J."/>
            <person name="Nichol S."/>
            <person name="Tracey A."/>
            <person name="Holroyd N."/>
            <person name="Cotton J.A."/>
            <person name="Stanley E.J."/>
            <person name="Zarowiecki M."/>
            <person name="Liu J.Z."/>
            <person name="Huckvale T."/>
            <person name="Cooper P.J."/>
            <person name="Grencis R.K."/>
            <person name="Berriman M."/>
        </authorList>
    </citation>
    <scope>NUCLEOTIDE SEQUENCE [LARGE SCALE GENOMIC DNA]</scope>
    <source>
        <strain evidence="6">Edinburgh</strain>
    </source>
</reference>
<evidence type="ECO:0000256" key="1">
    <source>
        <dbReference type="ARBA" id="ARBA00013279"/>
    </source>
</evidence>
<feature type="short sequence motif" description="GXSXG" evidence="4">
    <location>
        <begin position="36"/>
        <end position="40"/>
    </location>
</feature>
<dbReference type="PANTHER" id="PTHR12406">
    <property type="entry name" value="CALCIUM-INDEPENDENT PHOSPHOLIPASE A2 IPLA2 -RELATED"/>
    <property type="match status" value="1"/>
</dbReference>
<dbReference type="GO" id="GO:0004806">
    <property type="term" value="F:triacylglycerol lipase activity"/>
    <property type="evidence" value="ECO:0007669"/>
    <property type="project" value="UniProtKB-EC"/>
</dbReference>
<dbReference type="Proteomes" id="UP000046395">
    <property type="component" value="Unassembled WGS sequence"/>
</dbReference>
<dbReference type="GO" id="GO:0019433">
    <property type="term" value="P:triglyceride catabolic process"/>
    <property type="evidence" value="ECO:0007669"/>
    <property type="project" value="TreeGrafter"/>
</dbReference>
<organism evidence="6 7">
    <name type="scientific">Trichuris muris</name>
    <name type="common">Mouse whipworm</name>
    <dbReference type="NCBI Taxonomy" id="70415"/>
    <lineage>
        <taxon>Eukaryota</taxon>
        <taxon>Metazoa</taxon>
        <taxon>Ecdysozoa</taxon>
        <taxon>Nematoda</taxon>
        <taxon>Enoplea</taxon>
        <taxon>Dorylaimia</taxon>
        <taxon>Trichinellida</taxon>
        <taxon>Trichuridae</taxon>
        <taxon>Trichuris</taxon>
    </lineage>
</organism>
<protein>
    <recommendedName>
        <fullName evidence="1">triacylglycerol lipase</fullName>
        <ecNumber evidence="1">3.1.1.3</ecNumber>
    </recommendedName>
</protein>
<dbReference type="GO" id="GO:0055088">
    <property type="term" value="P:lipid homeostasis"/>
    <property type="evidence" value="ECO:0007669"/>
    <property type="project" value="TreeGrafter"/>
</dbReference>
<sequence length="710" mass="77744">MNFSFSGCGFLGIYHVGVAAALKEYAPDLVVHKISGASGGAIAACALICNLCLGQACSDVLKIAVLARQRALGPLHPSFNLTAIIREGLLAFLPDDAHKIASGRLHISLTRLSDGVNFLVNEFKSKEDLIDALACSAFIPFYSGTVPPTFQGIHYIDGGWSDNLPILDQHTITVSPFSGEADICPADADSGSFLLFDLRNTTIRFTCKNIHRIGVALFPPDPEVMSDMCRQGFQDTLRFLARHGLISCTRCIAVRSSILLADSCTVANTETETSNESSSSAFERTVVPRLMPRSLSVNHQDLMNGPDCHRCVETAARAPRKGLPRVVRRSLADASASERKMFDFLLSSRLFTAMRYLSLPWILPFDLTVTTVSRICRRLPSFYGTTKKIMSFLLKQLDFHSPSRTVKLICQLAITEMNFSNFSSDVADMFDLFEAADGGDSPAKVSVQADMGTADRVTTTERNYGFTVDMNDKCKSLKKVSSIFAENTSDLTEFTTSSVSKLLDDLEYAGYRRAVSRAGQTSPEAPLEHGEFDSLGAILNYSRKHDALMAYYYMDDDNRMKLTEIFGVEPEPTSASSSSPLPRNKQSPCLLEGELDMMDSGISVAGDKMHPIGYTRRKLDKLRDKVHSHDVAIGKPCTGGSTISSSFPTCRKGNPARQHGRKTLSSWTIPNLLRSTSESDTDVLFVPERSRPSCVNENVSYEGGSSNSSE</sequence>
<accession>A0A5S6Q1Q3</accession>
<dbReference type="GO" id="GO:0005811">
    <property type="term" value="C:lipid droplet"/>
    <property type="evidence" value="ECO:0007669"/>
    <property type="project" value="TreeGrafter"/>
</dbReference>
<dbReference type="InterPro" id="IPR016035">
    <property type="entry name" value="Acyl_Trfase/lysoPLipase"/>
</dbReference>
<keyword evidence="2 4" id="KW-0378">Hydrolase</keyword>
<evidence type="ECO:0000256" key="2">
    <source>
        <dbReference type="ARBA" id="ARBA00022801"/>
    </source>
</evidence>
<dbReference type="Gene3D" id="3.40.1090.10">
    <property type="entry name" value="Cytosolic phospholipase A2 catalytic domain"/>
    <property type="match status" value="2"/>
</dbReference>
<dbReference type="WBParaSite" id="TMUE_0000001148.2">
    <property type="protein sequence ID" value="TMUE_0000001148.2"/>
    <property type="gene ID" value="WBGene00297060"/>
</dbReference>
<dbReference type="STRING" id="70415.A0A5S6Q1Q3"/>
<feature type="active site" description="Nucleophile" evidence="4">
    <location>
        <position position="38"/>
    </location>
</feature>
<dbReference type="FunFam" id="3.40.1090.10:FF:000003">
    <property type="entry name" value="Patatin-like phospholipase domain-containing protein 2"/>
    <property type="match status" value="1"/>
</dbReference>
<keyword evidence="3 4" id="KW-0443">Lipid metabolism</keyword>
<dbReference type="AlphaFoldDB" id="A0A5S6Q1Q3"/>
<feature type="active site" description="Proton acceptor" evidence="4">
    <location>
        <position position="157"/>
    </location>
</feature>
<evidence type="ECO:0000256" key="4">
    <source>
        <dbReference type="PROSITE-ProRule" id="PRU01161"/>
    </source>
</evidence>
<dbReference type="Pfam" id="PF01734">
    <property type="entry name" value="Patatin"/>
    <property type="match status" value="1"/>
</dbReference>
<dbReference type="EC" id="3.1.1.3" evidence="1"/>
<proteinExistence type="predicted"/>
<dbReference type="PROSITE" id="PS51635">
    <property type="entry name" value="PNPLA"/>
    <property type="match status" value="1"/>
</dbReference>
<dbReference type="GO" id="GO:0005737">
    <property type="term" value="C:cytoplasm"/>
    <property type="evidence" value="ECO:0007669"/>
    <property type="project" value="TreeGrafter"/>
</dbReference>
<dbReference type="WBParaSite" id="TMUE_0000001148.1">
    <property type="protein sequence ID" value="TMUE_0000001148.1"/>
    <property type="gene ID" value="WBGene00297060"/>
</dbReference>
<evidence type="ECO:0000259" key="5">
    <source>
        <dbReference type="PROSITE" id="PS51635"/>
    </source>
</evidence>
<name>A0A5S6Q1Q3_TRIMR</name>
<feature type="domain" description="PNPLA" evidence="5">
    <location>
        <begin position="3"/>
        <end position="170"/>
    </location>
</feature>
<dbReference type="GO" id="GO:0016020">
    <property type="term" value="C:membrane"/>
    <property type="evidence" value="ECO:0007669"/>
    <property type="project" value="TreeGrafter"/>
</dbReference>
<dbReference type="InterPro" id="IPR033562">
    <property type="entry name" value="PLPL"/>
</dbReference>
<evidence type="ECO:0000313" key="6">
    <source>
        <dbReference type="Proteomes" id="UP000046395"/>
    </source>
</evidence>
<keyword evidence="6" id="KW-1185">Reference proteome</keyword>
<evidence type="ECO:0000256" key="3">
    <source>
        <dbReference type="ARBA" id="ARBA00023098"/>
    </source>
</evidence>
<feature type="short sequence motif" description="DGA/G" evidence="4">
    <location>
        <begin position="157"/>
        <end position="159"/>
    </location>
</feature>
<evidence type="ECO:0000313" key="7">
    <source>
        <dbReference type="WBParaSite" id="TMUE_0000001148.1"/>
    </source>
</evidence>
<feature type="short sequence motif" description="GXGXXG" evidence="4">
    <location>
        <begin position="7"/>
        <end position="12"/>
    </location>
</feature>